<keyword evidence="1" id="KW-0472">Membrane</keyword>
<keyword evidence="1" id="KW-0812">Transmembrane</keyword>
<dbReference type="Pfam" id="PF04307">
    <property type="entry name" value="YdjM"/>
    <property type="match status" value="1"/>
</dbReference>
<name>A0A0L6W4A2_9FIRM</name>
<keyword evidence="3" id="KW-1185">Reference proteome</keyword>
<feature type="transmembrane region" description="Helical" evidence="1">
    <location>
        <begin position="48"/>
        <end position="66"/>
    </location>
</feature>
<protein>
    <submittedName>
        <fullName evidence="2">Inner membrane protein YdjM</fullName>
    </submittedName>
</protein>
<comment type="caution">
    <text evidence="2">The sequence shown here is derived from an EMBL/GenBank/DDBJ whole genome shotgun (WGS) entry which is preliminary data.</text>
</comment>
<gene>
    <name evidence="2" type="primary">ydjM</name>
    <name evidence="2" type="ORF">Tfer_0926</name>
</gene>
<evidence type="ECO:0000256" key="1">
    <source>
        <dbReference type="SAM" id="Phobius"/>
    </source>
</evidence>
<dbReference type="EMBL" id="LGTE01000004">
    <property type="protein sequence ID" value="KNZ70365.1"/>
    <property type="molecule type" value="Genomic_DNA"/>
</dbReference>
<feature type="transmembrane region" description="Helical" evidence="1">
    <location>
        <begin position="147"/>
        <end position="165"/>
    </location>
</feature>
<feature type="transmembrane region" description="Helical" evidence="1">
    <location>
        <begin position="114"/>
        <end position="135"/>
    </location>
</feature>
<sequence length="285" mass="31698">MLAKTHMRIGLIGTMLVWPEMLKITTKDYSAGIVLAMALAYISSGKRMLTNLLQAAFIMYWTYWLAYEFKEYFTFSAIIAPVVMMFAAAIGSLLPDLDHPNSTITHEVVPEIPVLAGTRIAELIAGATMLAAAWYMGKHPVLPVFQGVLNFILIATGLTVLIFTLAGHRGMTHSLLGLAITSTAAWYIQDAVGIWQRWGVNILPAFVLGYSLHLLADALTNSGVPLLYPYRKRFALPWFNTGSLKERFFSYLMLCTYIILLLYQTGFLNRGFALLAMLEGTGRGW</sequence>
<keyword evidence="1" id="KW-1133">Transmembrane helix</keyword>
<dbReference type="Proteomes" id="UP000037175">
    <property type="component" value="Unassembled WGS sequence"/>
</dbReference>
<reference evidence="3" key="1">
    <citation type="submission" date="2015-07" db="EMBL/GenBank/DDBJ databases">
        <title>Complete Genome of Thermincola ferriacetica strain Z-0001T.</title>
        <authorList>
            <person name="Lusk B."/>
            <person name="Badalamenti J.P."/>
            <person name="Parameswaran P."/>
            <person name="Bond D.R."/>
            <person name="Torres C.I."/>
        </authorList>
    </citation>
    <scope>NUCLEOTIDE SEQUENCE [LARGE SCALE GENOMIC DNA]</scope>
    <source>
        <strain evidence="3">Z-0001</strain>
    </source>
</reference>
<proteinExistence type="predicted"/>
<dbReference type="RefSeq" id="WP_052217075.1">
    <property type="nucleotide sequence ID" value="NZ_LGTE01000004.1"/>
</dbReference>
<dbReference type="InterPro" id="IPR007404">
    <property type="entry name" value="YdjM-like"/>
</dbReference>
<feature type="transmembrane region" description="Helical" evidence="1">
    <location>
        <begin position="248"/>
        <end position="268"/>
    </location>
</feature>
<dbReference type="AlphaFoldDB" id="A0A0L6W4A2"/>
<feature type="transmembrane region" description="Helical" evidence="1">
    <location>
        <begin position="200"/>
        <end position="228"/>
    </location>
</feature>
<dbReference type="PANTHER" id="PTHR35531">
    <property type="entry name" value="INNER MEMBRANE PROTEIN YBCI-RELATED"/>
    <property type="match status" value="1"/>
</dbReference>
<dbReference type="PANTHER" id="PTHR35531:SF1">
    <property type="entry name" value="INNER MEMBRANE PROTEIN YBCI-RELATED"/>
    <property type="match status" value="1"/>
</dbReference>
<evidence type="ECO:0000313" key="3">
    <source>
        <dbReference type="Proteomes" id="UP000037175"/>
    </source>
</evidence>
<organism evidence="2 3">
    <name type="scientific">Thermincola ferriacetica</name>
    <dbReference type="NCBI Taxonomy" id="281456"/>
    <lineage>
        <taxon>Bacteria</taxon>
        <taxon>Bacillati</taxon>
        <taxon>Bacillota</taxon>
        <taxon>Clostridia</taxon>
        <taxon>Eubacteriales</taxon>
        <taxon>Thermincolaceae</taxon>
        <taxon>Thermincola</taxon>
    </lineage>
</organism>
<feature type="transmembrane region" description="Helical" evidence="1">
    <location>
        <begin position="171"/>
        <end position="188"/>
    </location>
</feature>
<accession>A0A0L6W4A2</accession>
<evidence type="ECO:0000313" key="2">
    <source>
        <dbReference type="EMBL" id="KNZ70365.1"/>
    </source>
</evidence>
<feature type="transmembrane region" description="Helical" evidence="1">
    <location>
        <begin position="73"/>
        <end position="94"/>
    </location>
</feature>